<dbReference type="EMBL" id="FZNN01000011">
    <property type="protein sequence ID" value="SNR57405.1"/>
    <property type="molecule type" value="Genomic_DNA"/>
</dbReference>
<evidence type="ECO:0000259" key="3">
    <source>
        <dbReference type="Pfam" id="PF07589"/>
    </source>
</evidence>
<dbReference type="InterPro" id="IPR022472">
    <property type="entry name" value="VPLPA-CTERM"/>
</dbReference>
<reference evidence="4 5" key="1">
    <citation type="submission" date="2017-06" db="EMBL/GenBank/DDBJ databases">
        <authorList>
            <person name="Kim H.J."/>
            <person name="Triplett B.A."/>
        </authorList>
    </citation>
    <scope>NUCLEOTIDE SEQUENCE [LARGE SCALE GENOMIC DNA]</scope>
    <source>
        <strain evidence="4 5">DSM 29052</strain>
    </source>
</reference>
<feature type="signal peptide" evidence="2">
    <location>
        <begin position="1"/>
        <end position="25"/>
    </location>
</feature>
<name>A0A238XEF7_9RHOB</name>
<dbReference type="OrthoDB" id="7859532at2"/>
<gene>
    <name evidence="4" type="ORF">SAMN06265370_1114</name>
</gene>
<feature type="transmembrane region" description="Helical" evidence="1">
    <location>
        <begin position="156"/>
        <end position="181"/>
    </location>
</feature>
<dbReference type="Proteomes" id="UP000198417">
    <property type="component" value="Unassembled WGS sequence"/>
</dbReference>
<feature type="chain" id="PRO_5012873183" evidence="2">
    <location>
        <begin position="26"/>
        <end position="187"/>
    </location>
</feature>
<organism evidence="4 5">
    <name type="scientific">Puniceibacterium sediminis</name>
    <dbReference type="NCBI Taxonomy" id="1608407"/>
    <lineage>
        <taxon>Bacteria</taxon>
        <taxon>Pseudomonadati</taxon>
        <taxon>Pseudomonadota</taxon>
        <taxon>Alphaproteobacteria</taxon>
        <taxon>Rhodobacterales</taxon>
        <taxon>Paracoccaceae</taxon>
        <taxon>Puniceibacterium</taxon>
    </lineage>
</organism>
<dbReference type="Pfam" id="PF07589">
    <property type="entry name" value="PEP-CTERM"/>
    <property type="match status" value="1"/>
</dbReference>
<feature type="domain" description="Ice-binding protein C-terminal" evidence="3">
    <location>
        <begin position="161"/>
        <end position="185"/>
    </location>
</feature>
<dbReference type="NCBIfam" id="TIGR03370">
    <property type="entry name" value="VPLPA-CTERM"/>
    <property type="match status" value="1"/>
</dbReference>
<sequence length="187" mass="19224">MNILSPLKTMSAALAFVVCTDAALAATVTTTDCVVGSVSGATSCEGVFSGNNSNSDLNGLFGNADWGTEYKIDASSGSVFFDGATLTVSDSDKSWSLDTIGGYASLMFVLKGGPTYSAFLMDVSVLSGTWDNLSMLKGNGRAGAGLSHWSVYTQGAALLSAVPLPSSILMLLSAFGAAVFMRRRKAA</sequence>
<keyword evidence="1" id="KW-0472">Membrane</keyword>
<evidence type="ECO:0000313" key="5">
    <source>
        <dbReference type="Proteomes" id="UP000198417"/>
    </source>
</evidence>
<proteinExistence type="predicted"/>
<dbReference type="AlphaFoldDB" id="A0A238XEF7"/>
<protein>
    <submittedName>
        <fullName evidence="4">VPLPA-CTERM protein sorting domain-containing protein</fullName>
    </submittedName>
</protein>
<evidence type="ECO:0000256" key="1">
    <source>
        <dbReference type="SAM" id="Phobius"/>
    </source>
</evidence>
<keyword evidence="5" id="KW-1185">Reference proteome</keyword>
<dbReference type="RefSeq" id="WP_141135108.1">
    <property type="nucleotide sequence ID" value="NZ_FZNN01000011.1"/>
</dbReference>
<dbReference type="InterPro" id="IPR013424">
    <property type="entry name" value="Ice-binding_C"/>
</dbReference>
<accession>A0A238XEF7</accession>
<keyword evidence="1" id="KW-0812">Transmembrane</keyword>
<keyword evidence="2" id="KW-0732">Signal</keyword>
<evidence type="ECO:0000256" key="2">
    <source>
        <dbReference type="SAM" id="SignalP"/>
    </source>
</evidence>
<keyword evidence="1" id="KW-1133">Transmembrane helix</keyword>
<evidence type="ECO:0000313" key="4">
    <source>
        <dbReference type="EMBL" id="SNR57405.1"/>
    </source>
</evidence>